<dbReference type="AlphaFoldDB" id="U4LH35"/>
<organism evidence="2 3">
    <name type="scientific">Pyronema omphalodes (strain CBS 100304)</name>
    <name type="common">Pyronema confluens</name>
    <dbReference type="NCBI Taxonomy" id="1076935"/>
    <lineage>
        <taxon>Eukaryota</taxon>
        <taxon>Fungi</taxon>
        <taxon>Dikarya</taxon>
        <taxon>Ascomycota</taxon>
        <taxon>Pezizomycotina</taxon>
        <taxon>Pezizomycetes</taxon>
        <taxon>Pezizales</taxon>
        <taxon>Pyronemataceae</taxon>
        <taxon>Pyronema</taxon>
    </lineage>
</organism>
<dbReference type="Pfam" id="PF19373">
    <property type="entry name" value="DUF5948"/>
    <property type="match status" value="1"/>
</dbReference>
<protein>
    <submittedName>
        <fullName evidence="2">Uncharacterized protein</fullName>
    </submittedName>
</protein>
<dbReference type="InterPro" id="IPR045992">
    <property type="entry name" value="DUF5948"/>
</dbReference>
<keyword evidence="3" id="KW-1185">Reference proteome</keyword>
<dbReference type="OMA" id="LEDANCW"/>
<dbReference type="Proteomes" id="UP000018144">
    <property type="component" value="Unassembled WGS sequence"/>
</dbReference>
<sequence>MVSPTILLIQLLLATTALAAENCMCRDYRGDMHSLTMHCCRNQKGYGALITMMYWPGPHKQCTSPFKKIDRVEFSKCCRMMGALEDANCWK</sequence>
<evidence type="ECO:0000313" key="3">
    <source>
        <dbReference type="Proteomes" id="UP000018144"/>
    </source>
</evidence>
<keyword evidence="1" id="KW-0732">Signal</keyword>
<evidence type="ECO:0000256" key="1">
    <source>
        <dbReference type="SAM" id="SignalP"/>
    </source>
</evidence>
<gene>
    <name evidence="2" type="ORF">PCON_02155</name>
</gene>
<feature type="signal peptide" evidence="1">
    <location>
        <begin position="1"/>
        <end position="19"/>
    </location>
</feature>
<proteinExistence type="predicted"/>
<accession>U4LH35</accession>
<reference evidence="2 3" key="1">
    <citation type="journal article" date="2013" name="PLoS Genet.">
        <title>The genome and development-dependent transcriptomes of Pyronema confluens: a window into fungal evolution.</title>
        <authorList>
            <person name="Traeger S."/>
            <person name="Altegoer F."/>
            <person name="Freitag M."/>
            <person name="Gabaldon T."/>
            <person name="Kempken F."/>
            <person name="Kumar A."/>
            <person name="Marcet-Houben M."/>
            <person name="Poggeler S."/>
            <person name="Stajich J.E."/>
            <person name="Nowrousian M."/>
        </authorList>
    </citation>
    <scope>NUCLEOTIDE SEQUENCE [LARGE SCALE GENOMIC DNA]</scope>
    <source>
        <strain evidence="3">CBS 100304</strain>
        <tissue evidence="2">Vegetative mycelium</tissue>
    </source>
</reference>
<evidence type="ECO:0000313" key="2">
    <source>
        <dbReference type="EMBL" id="CCX15729.1"/>
    </source>
</evidence>
<dbReference type="EMBL" id="HF936252">
    <property type="protein sequence ID" value="CCX15729.1"/>
    <property type="molecule type" value="Genomic_DNA"/>
</dbReference>
<feature type="chain" id="PRO_5004651367" evidence="1">
    <location>
        <begin position="20"/>
        <end position="91"/>
    </location>
</feature>
<name>U4LH35_PYROM</name>